<keyword evidence="4" id="KW-1185">Reference proteome</keyword>
<dbReference type="GO" id="GO:0004134">
    <property type="term" value="F:4-alpha-glucanotransferase activity"/>
    <property type="evidence" value="ECO:0007669"/>
    <property type="project" value="InterPro"/>
</dbReference>
<protein>
    <submittedName>
        <fullName evidence="3">Glycogen debranching enzyme, putative</fullName>
    </submittedName>
</protein>
<proteinExistence type="predicted"/>
<sequence>MLDPLECEEREWLIPTGTGGYSSSTPCGINARTYHGLLVVPQDPPHRRFMTLSKVEDSLLVDGHEYPMSTNRYQGDVFHPQGYRYLERFVAGENFVTWEYSFDKVRVEKTLVVNRGNDSIILRYRSGGGVVRVCPLVTFRSHHLVIKERHPIFSYSRDGGGFTLTVGNRAFLRLDVEEGFQVEDTGYWYYNFVYRLDRERGSNYLEDLYNPFCLISVGNKLTLHAYWGERGEEVELKPYSQELLTLLSNASKSFVVKGREGYALIAGYHWFDEWGRDTMISLEGALLMNGSQKQASQILSRYFERVNRGMMPNNFLGNEEVMYKGVDVSLWGVNALFKYYLYTKDLDLVRKLFPKVLEVLDEYWKGNGVVFNRGGLLYHSGSPRTWMDAQFDGNVVTPREGAAVEVNALWYNALMIAWRLGEVIGYDAEEFQEKAKTVKSAFRERFVFEGGLYDYVDWDGRPNRAVRPNQIFAISLPFPVVEGELAKRVLRVVEERLVRPYGLSTLAQGEQGYTPFYRGDRRSRDMAYHNGPIWPWLVGAYADAKVRFEEDPIEVKRLLNVFRPLLNLAEREGGYIPELFEDIPPYRKGGCIAQAWSVAEVLRGVSNVINLS</sequence>
<dbReference type="InterPro" id="IPR012341">
    <property type="entry name" value="6hp_glycosidase-like_sf"/>
</dbReference>
<dbReference type="InterPro" id="IPR010401">
    <property type="entry name" value="AGL/Gdb1"/>
</dbReference>
<dbReference type="InterPro" id="IPR024742">
    <property type="entry name" value="Glycogen_debranch_N"/>
</dbReference>
<evidence type="ECO:0000259" key="1">
    <source>
        <dbReference type="Pfam" id="PF06202"/>
    </source>
</evidence>
<feature type="domain" description="Glycogen debranching enzyme C-terminal" evidence="1">
    <location>
        <begin position="250"/>
        <end position="603"/>
    </location>
</feature>
<dbReference type="GO" id="GO:0005980">
    <property type="term" value="P:glycogen catabolic process"/>
    <property type="evidence" value="ECO:0007669"/>
    <property type="project" value="InterPro"/>
</dbReference>
<accession>H2C2D8</accession>
<dbReference type="InterPro" id="IPR006451">
    <property type="entry name" value="Glycogen_debranch_arc"/>
</dbReference>
<organism evidence="3 4">
    <name type="scientific">Metallosphaera yellowstonensis MK1</name>
    <dbReference type="NCBI Taxonomy" id="671065"/>
    <lineage>
        <taxon>Archaea</taxon>
        <taxon>Thermoproteota</taxon>
        <taxon>Thermoprotei</taxon>
        <taxon>Sulfolobales</taxon>
        <taxon>Sulfolobaceae</taxon>
        <taxon>Metallosphaera</taxon>
    </lineage>
</organism>
<evidence type="ECO:0000313" key="4">
    <source>
        <dbReference type="Proteomes" id="UP000003980"/>
    </source>
</evidence>
<gene>
    <name evidence="3" type="ORF">MetMK1DRAFT_00009110</name>
</gene>
<dbReference type="eggNOG" id="arCOG03287">
    <property type="taxonomic scope" value="Archaea"/>
</dbReference>
<dbReference type="HOGENOM" id="CLU_026835_0_0_2"/>
<dbReference type="NCBIfam" id="TIGR01561">
    <property type="entry name" value="gde_arch"/>
    <property type="match status" value="1"/>
</dbReference>
<dbReference type="SUPFAM" id="SSF48208">
    <property type="entry name" value="Six-hairpin glycosidases"/>
    <property type="match status" value="1"/>
</dbReference>
<dbReference type="EMBL" id="JH597761">
    <property type="protein sequence ID" value="EHP70409.1"/>
    <property type="molecule type" value="Genomic_DNA"/>
</dbReference>
<dbReference type="GO" id="GO:0004135">
    <property type="term" value="F:amylo-alpha-1,6-glucosidase activity"/>
    <property type="evidence" value="ECO:0007669"/>
    <property type="project" value="InterPro"/>
</dbReference>
<dbReference type="RefSeq" id="WP_009071138.1">
    <property type="nucleotide sequence ID" value="NZ_JH597761.1"/>
</dbReference>
<dbReference type="Gene3D" id="1.50.10.10">
    <property type="match status" value="1"/>
</dbReference>
<dbReference type="PANTHER" id="PTHR10569:SF2">
    <property type="entry name" value="GLYCOGEN DEBRANCHING ENZYME"/>
    <property type="match status" value="1"/>
</dbReference>
<name>H2C2D8_9CREN</name>
<dbReference type="Pfam" id="PF12439">
    <property type="entry name" value="GDE_N"/>
    <property type="match status" value="1"/>
</dbReference>
<dbReference type="Pfam" id="PF06202">
    <property type="entry name" value="GDE_C"/>
    <property type="match status" value="1"/>
</dbReference>
<evidence type="ECO:0000313" key="3">
    <source>
        <dbReference type="EMBL" id="EHP70409.1"/>
    </source>
</evidence>
<dbReference type="AlphaFoldDB" id="H2C2D8"/>
<dbReference type="STRING" id="671065.MetMK1DRAFT_00009110"/>
<reference evidence="3 4" key="1">
    <citation type="submission" date="2012-01" db="EMBL/GenBank/DDBJ databases">
        <title>Improved High-Quality Draft sequence of Metallosphaera yellowstonensis MK1.</title>
        <authorList>
            <consortium name="US DOE Joint Genome Institute"/>
            <person name="Lucas S."/>
            <person name="Han J."/>
            <person name="Cheng J.-F."/>
            <person name="Goodwin L."/>
            <person name="Pitluck S."/>
            <person name="Peters L."/>
            <person name="Teshima H."/>
            <person name="Detter J.C."/>
            <person name="Han C."/>
            <person name="Tapia R."/>
            <person name="Land M."/>
            <person name="Hauser L."/>
            <person name="Kyrpides N."/>
            <person name="Kozubal M."/>
            <person name="Macur R.E."/>
            <person name="Jay Z."/>
            <person name="Inskeep W."/>
            <person name="Woyke T."/>
        </authorList>
    </citation>
    <scope>NUCLEOTIDE SEQUENCE [LARGE SCALE GENOMIC DNA]</scope>
    <source>
        <strain evidence="3 4">MK1</strain>
    </source>
</reference>
<dbReference type="PANTHER" id="PTHR10569">
    <property type="entry name" value="GLYCOGEN DEBRANCHING ENZYME"/>
    <property type="match status" value="1"/>
</dbReference>
<dbReference type="InterPro" id="IPR032790">
    <property type="entry name" value="GDE_C"/>
</dbReference>
<evidence type="ECO:0000259" key="2">
    <source>
        <dbReference type="Pfam" id="PF12439"/>
    </source>
</evidence>
<dbReference type="Proteomes" id="UP000003980">
    <property type="component" value="Unassembled WGS sequence"/>
</dbReference>
<feature type="domain" description="Glycogen debranching enzyme bacterial and archaeal type N-terminal" evidence="2">
    <location>
        <begin position="10"/>
        <end position="214"/>
    </location>
</feature>
<dbReference type="InterPro" id="IPR008928">
    <property type="entry name" value="6-hairpin_glycosidase_sf"/>
</dbReference>
<dbReference type="OrthoDB" id="8543at2157"/>